<accession>A0A1Y1QLM4</accession>
<gene>
    <name evidence="1" type="ORF">BWK73_25405</name>
</gene>
<dbReference type="EMBL" id="MTEJ01000175">
    <property type="protein sequence ID" value="OQX08408.1"/>
    <property type="molecule type" value="Genomic_DNA"/>
</dbReference>
<evidence type="ECO:0000313" key="1">
    <source>
        <dbReference type="EMBL" id="OQX08408.1"/>
    </source>
</evidence>
<dbReference type="Proteomes" id="UP000192491">
    <property type="component" value="Unassembled WGS sequence"/>
</dbReference>
<comment type="caution">
    <text evidence="1">The sequence shown here is derived from an EMBL/GenBank/DDBJ whole genome shotgun (WGS) entry which is preliminary data.</text>
</comment>
<evidence type="ECO:0000313" key="2">
    <source>
        <dbReference type="Proteomes" id="UP000192491"/>
    </source>
</evidence>
<sequence length="64" mass="7217">MKITDIPMDGSMTYRDMVAALDTAIAKQAVGLTQYELADILKLDRKTVRLRFKTKRTETSTTPP</sequence>
<reference evidence="1 2" key="1">
    <citation type="submission" date="2017-01" db="EMBL/GenBank/DDBJ databases">
        <title>Novel large sulfur bacteria in the metagenomes of groundwater-fed chemosynthetic microbial mats in the Lake Huron basin.</title>
        <authorList>
            <person name="Sharrar A.M."/>
            <person name="Flood B.E."/>
            <person name="Bailey J.V."/>
            <person name="Jones D.S."/>
            <person name="Biddanda B."/>
            <person name="Ruberg S.A."/>
            <person name="Marcus D.N."/>
            <person name="Dick G.J."/>
        </authorList>
    </citation>
    <scope>NUCLEOTIDE SEQUENCE [LARGE SCALE GENOMIC DNA]</scope>
    <source>
        <strain evidence="1">A8</strain>
    </source>
</reference>
<proteinExistence type="predicted"/>
<protein>
    <submittedName>
        <fullName evidence="1">Uncharacterized protein</fullName>
    </submittedName>
</protein>
<name>A0A1Y1QLM4_9GAMM</name>
<dbReference type="AlphaFoldDB" id="A0A1Y1QLM4"/>
<organism evidence="1 2">
    <name type="scientific">Thiothrix lacustris</name>
    <dbReference type="NCBI Taxonomy" id="525917"/>
    <lineage>
        <taxon>Bacteria</taxon>
        <taxon>Pseudomonadati</taxon>
        <taxon>Pseudomonadota</taxon>
        <taxon>Gammaproteobacteria</taxon>
        <taxon>Thiotrichales</taxon>
        <taxon>Thiotrichaceae</taxon>
        <taxon>Thiothrix</taxon>
    </lineage>
</organism>